<dbReference type="AlphaFoldDB" id="A0A317DTF9"/>
<proteinExistence type="predicted"/>
<sequence length="86" mass="8983">MHATAEQLEMAEAILHRSAEESPDPATTTRLHALGDEVTARSHRPSTGAQTCSQSQASSAAIPGASQNMLPANSMTSPVVSWPGRT</sequence>
<evidence type="ECO:0000256" key="1">
    <source>
        <dbReference type="SAM" id="MobiDB-lite"/>
    </source>
</evidence>
<comment type="caution">
    <text evidence="2">The sequence shown here is derived from an EMBL/GenBank/DDBJ whole genome shotgun (WGS) entry which is preliminary data.</text>
</comment>
<name>A0A317DTF9_9ACTN</name>
<reference evidence="2 3" key="1">
    <citation type="submission" date="2018-05" db="EMBL/GenBank/DDBJ databases">
        <title>Micromonosporas from Atacama Desert.</title>
        <authorList>
            <person name="Carro L."/>
            <person name="Golinska P."/>
            <person name="Klenk H.-P."/>
            <person name="Goodfellow M."/>
        </authorList>
    </citation>
    <scope>NUCLEOTIDE SEQUENCE [LARGE SCALE GENOMIC DNA]</scope>
    <source>
        <strain evidence="2 3">4G51</strain>
    </source>
</reference>
<protein>
    <submittedName>
        <fullName evidence="2">Uncharacterized protein</fullName>
    </submittedName>
</protein>
<feature type="compositionally biased region" description="Polar residues" evidence="1">
    <location>
        <begin position="68"/>
        <end position="79"/>
    </location>
</feature>
<feature type="region of interest" description="Disordered" evidence="1">
    <location>
        <begin position="39"/>
        <end position="86"/>
    </location>
</feature>
<dbReference type="EMBL" id="QGKS01000053">
    <property type="protein sequence ID" value="PWR17320.1"/>
    <property type="molecule type" value="Genomic_DNA"/>
</dbReference>
<feature type="compositionally biased region" description="Low complexity" evidence="1">
    <location>
        <begin position="46"/>
        <end position="67"/>
    </location>
</feature>
<dbReference type="Proteomes" id="UP000246050">
    <property type="component" value="Unassembled WGS sequence"/>
</dbReference>
<evidence type="ECO:0000313" key="3">
    <source>
        <dbReference type="Proteomes" id="UP000246050"/>
    </source>
</evidence>
<evidence type="ECO:0000313" key="2">
    <source>
        <dbReference type="EMBL" id="PWR17320.1"/>
    </source>
</evidence>
<accession>A0A317DTF9</accession>
<gene>
    <name evidence="2" type="ORF">DKT69_00800</name>
</gene>
<organism evidence="2 3">
    <name type="scientific">Micromonospora sicca</name>
    <dbReference type="NCBI Taxonomy" id="2202420"/>
    <lineage>
        <taxon>Bacteria</taxon>
        <taxon>Bacillati</taxon>
        <taxon>Actinomycetota</taxon>
        <taxon>Actinomycetes</taxon>
        <taxon>Micromonosporales</taxon>
        <taxon>Micromonosporaceae</taxon>
        <taxon>Micromonospora</taxon>
    </lineage>
</organism>